<keyword evidence="1" id="KW-1133">Transmembrane helix</keyword>
<comment type="caution">
    <text evidence="2">The sequence shown here is derived from an EMBL/GenBank/DDBJ whole genome shotgun (WGS) entry which is preliminary data.</text>
</comment>
<organism evidence="2 3">
    <name type="scientific">Ficus carica</name>
    <name type="common">Common fig</name>
    <dbReference type="NCBI Taxonomy" id="3494"/>
    <lineage>
        <taxon>Eukaryota</taxon>
        <taxon>Viridiplantae</taxon>
        <taxon>Streptophyta</taxon>
        <taxon>Embryophyta</taxon>
        <taxon>Tracheophyta</taxon>
        <taxon>Spermatophyta</taxon>
        <taxon>Magnoliopsida</taxon>
        <taxon>eudicotyledons</taxon>
        <taxon>Gunneridae</taxon>
        <taxon>Pentapetalae</taxon>
        <taxon>rosids</taxon>
        <taxon>fabids</taxon>
        <taxon>Rosales</taxon>
        <taxon>Moraceae</taxon>
        <taxon>Ficeae</taxon>
        <taxon>Ficus</taxon>
    </lineage>
</organism>
<proteinExistence type="predicted"/>
<name>A0AA88CV24_FICCA</name>
<evidence type="ECO:0000256" key="1">
    <source>
        <dbReference type="SAM" id="Phobius"/>
    </source>
</evidence>
<feature type="transmembrane region" description="Helical" evidence="1">
    <location>
        <begin position="12"/>
        <end position="36"/>
    </location>
</feature>
<sequence length="100" mass="11003">MGEELASSTRHFSRLVIFAVKSFLTCYGWVGQVLLVSMEDMGSMFHGIDTARKSSTIPYVKAEDGAQPLRLHHTAALCLGPPLRLLSSKPLDPDFTSYDS</sequence>
<dbReference type="Proteomes" id="UP001187192">
    <property type="component" value="Unassembled WGS sequence"/>
</dbReference>
<keyword evidence="1" id="KW-0472">Membrane</keyword>
<evidence type="ECO:0000313" key="2">
    <source>
        <dbReference type="EMBL" id="GMN32950.1"/>
    </source>
</evidence>
<reference evidence="2" key="1">
    <citation type="submission" date="2023-07" db="EMBL/GenBank/DDBJ databases">
        <title>draft genome sequence of fig (Ficus carica).</title>
        <authorList>
            <person name="Takahashi T."/>
            <person name="Nishimura K."/>
        </authorList>
    </citation>
    <scope>NUCLEOTIDE SEQUENCE</scope>
</reference>
<dbReference type="EMBL" id="BTGU01000004">
    <property type="protein sequence ID" value="GMN32950.1"/>
    <property type="molecule type" value="Genomic_DNA"/>
</dbReference>
<dbReference type="AlphaFoldDB" id="A0AA88CV24"/>
<gene>
    <name evidence="2" type="ORF">TIFTF001_003888</name>
</gene>
<evidence type="ECO:0000313" key="3">
    <source>
        <dbReference type="Proteomes" id="UP001187192"/>
    </source>
</evidence>
<protein>
    <submittedName>
        <fullName evidence="2">Uncharacterized protein</fullName>
    </submittedName>
</protein>
<dbReference type="Gramene" id="FCD_00017481-RA">
    <property type="protein sequence ID" value="FCD_00017481-RA:cds"/>
    <property type="gene ID" value="FCD_00017481"/>
</dbReference>
<accession>A0AA88CV24</accession>
<keyword evidence="3" id="KW-1185">Reference proteome</keyword>
<keyword evidence="1" id="KW-0812">Transmembrane</keyword>